<evidence type="ECO:0000313" key="6">
    <source>
        <dbReference type="EMBL" id="GBM77062.1"/>
    </source>
</evidence>
<dbReference type="EMBL" id="BGPR01002662">
    <property type="protein sequence ID" value="GBM77062.1"/>
    <property type="molecule type" value="Genomic_DNA"/>
</dbReference>
<comment type="caution">
    <text evidence="6">The sequence shown here is derived from an EMBL/GenBank/DDBJ whole genome shotgun (WGS) entry which is preliminary data.</text>
</comment>
<protein>
    <submittedName>
        <fullName evidence="6">Acetylcholinesterase</fullName>
    </submittedName>
</protein>
<dbReference type="GO" id="GO:0019695">
    <property type="term" value="P:choline metabolic process"/>
    <property type="evidence" value="ECO:0007669"/>
    <property type="project" value="TreeGrafter"/>
</dbReference>
<evidence type="ECO:0000259" key="5">
    <source>
        <dbReference type="Pfam" id="PF00135"/>
    </source>
</evidence>
<dbReference type="OrthoDB" id="408631at2759"/>
<dbReference type="AlphaFoldDB" id="A0A4Y2III3"/>
<dbReference type="PANTHER" id="PTHR43918:SF4">
    <property type="entry name" value="CARBOXYLIC ESTER HYDROLASE"/>
    <property type="match status" value="1"/>
</dbReference>
<dbReference type="SUPFAM" id="SSF53474">
    <property type="entry name" value="alpha/beta-Hydrolases"/>
    <property type="match status" value="1"/>
</dbReference>
<keyword evidence="2" id="KW-0719">Serine esterase</keyword>
<evidence type="ECO:0000256" key="1">
    <source>
        <dbReference type="ARBA" id="ARBA00005964"/>
    </source>
</evidence>
<evidence type="ECO:0000256" key="4">
    <source>
        <dbReference type="ARBA" id="ARBA00023180"/>
    </source>
</evidence>
<dbReference type="GO" id="GO:0005886">
    <property type="term" value="C:plasma membrane"/>
    <property type="evidence" value="ECO:0007669"/>
    <property type="project" value="TreeGrafter"/>
</dbReference>
<accession>A0A4Y2III3</accession>
<gene>
    <name evidence="6" type="primary">ACHE_3</name>
    <name evidence="6" type="ORF">AVEN_93129_1</name>
</gene>
<evidence type="ECO:0000313" key="7">
    <source>
        <dbReference type="Proteomes" id="UP000499080"/>
    </source>
</evidence>
<keyword evidence="4" id="KW-0325">Glycoprotein</keyword>
<dbReference type="GO" id="GO:0005615">
    <property type="term" value="C:extracellular space"/>
    <property type="evidence" value="ECO:0007669"/>
    <property type="project" value="TreeGrafter"/>
</dbReference>
<name>A0A4Y2III3_ARAVE</name>
<dbReference type="InterPro" id="IPR002018">
    <property type="entry name" value="CarbesteraseB"/>
</dbReference>
<evidence type="ECO:0000256" key="3">
    <source>
        <dbReference type="ARBA" id="ARBA00022801"/>
    </source>
</evidence>
<dbReference type="Pfam" id="PF00135">
    <property type="entry name" value="COesterase"/>
    <property type="match status" value="1"/>
</dbReference>
<dbReference type="GO" id="GO:0003990">
    <property type="term" value="F:acetylcholinesterase activity"/>
    <property type="evidence" value="ECO:0007669"/>
    <property type="project" value="TreeGrafter"/>
</dbReference>
<evidence type="ECO:0000256" key="2">
    <source>
        <dbReference type="ARBA" id="ARBA00022487"/>
    </source>
</evidence>
<sequence>WWRHIQNYTCRSRGGPLLDYCPPSPWPKGSSKGSSWKADLLATHPDRTASSLNMDISQKVAGTSVLVPTNSHHPEYPLMEVLKCLRNVKPETLADVSGAVQPLSSVLFIPQFGDELLPMDPQKALQNGNFTCNDLLIGNTHDEGSYQLTTHNPAVYGFFGALNPAINKTLGKKEMKRMLYSFPHRNAVVQHYLPDSLPDDAHDTIRKQVYASFGDASIVCPTTFYAERCAKTGGNVYKYVWNHRSTISVWFPWMGAVHATELQFVFGTPLLHSFHYKPDEVDLSKKTIDIWSSFAKTGKPNIPWPEFSKDNPQVKVLGPASNDLKTQTGFHRENCNFFRSYFGF</sequence>
<dbReference type="GO" id="GO:0006581">
    <property type="term" value="P:acetylcholine catabolic process"/>
    <property type="evidence" value="ECO:0007669"/>
    <property type="project" value="TreeGrafter"/>
</dbReference>
<dbReference type="PANTHER" id="PTHR43918">
    <property type="entry name" value="ACETYLCHOLINESTERASE"/>
    <property type="match status" value="1"/>
</dbReference>
<feature type="non-terminal residue" evidence="6">
    <location>
        <position position="1"/>
    </location>
</feature>
<reference evidence="6 7" key="1">
    <citation type="journal article" date="2019" name="Sci. Rep.">
        <title>Orb-weaving spider Araneus ventricosus genome elucidates the spidroin gene catalogue.</title>
        <authorList>
            <person name="Kono N."/>
            <person name="Nakamura H."/>
            <person name="Ohtoshi R."/>
            <person name="Moran D.A.P."/>
            <person name="Shinohara A."/>
            <person name="Yoshida Y."/>
            <person name="Fujiwara M."/>
            <person name="Mori M."/>
            <person name="Tomita M."/>
            <person name="Arakawa K."/>
        </authorList>
    </citation>
    <scope>NUCLEOTIDE SEQUENCE [LARGE SCALE GENOMIC DNA]</scope>
</reference>
<dbReference type="InterPro" id="IPR050654">
    <property type="entry name" value="AChE-related_enzymes"/>
</dbReference>
<keyword evidence="3" id="KW-0378">Hydrolase</keyword>
<keyword evidence="7" id="KW-1185">Reference proteome</keyword>
<dbReference type="InterPro" id="IPR029058">
    <property type="entry name" value="AB_hydrolase_fold"/>
</dbReference>
<feature type="domain" description="Carboxylesterase type B" evidence="5">
    <location>
        <begin position="69"/>
        <end position="337"/>
    </location>
</feature>
<comment type="similarity">
    <text evidence="1">Belongs to the type-B carboxylesterase/lipase family.</text>
</comment>
<dbReference type="Proteomes" id="UP000499080">
    <property type="component" value="Unassembled WGS sequence"/>
</dbReference>
<organism evidence="6 7">
    <name type="scientific">Araneus ventricosus</name>
    <name type="common">Orbweaver spider</name>
    <name type="synonym">Epeira ventricosa</name>
    <dbReference type="NCBI Taxonomy" id="182803"/>
    <lineage>
        <taxon>Eukaryota</taxon>
        <taxon>Metazoa</taxon>
        <taxon>Ecdysozoa</taxon>
        <taxon>Arthropoda</taxon>
        <taxon>Chelicerata</taxon>
        <taxon>Arachnida</taxon>
        <taxon>Araneae</taxon>
        <taxon>Araneomorphae</taxon>
        <taxon>Entelegynae</taxon>
        <taxon>Araneoidea</taxon>
        <taxon>Araneidae</taxon>
        <taxon>Araneus</taxon>
    </lineage>
</organism>
<proteinExistence type="inferred from homology"/>
<dbReference type="Gene3D" id="3.40.50.1820">
    <property type="entry name" value="alpha/beta hydrolase"/>
    <property type="match status" value="1"/>
</dbReference>